<evidence type="ECO:0000256" key="2">
    <source>
        <dbReference type="ARBA" id="ARBA00022803"/>
    </source>
</evidence>
<dbReference type="PANTHER" id="PTHR45586">
    <property type="entry name" value="TPR REPEAT-CONTAINING PROTEIN PA4667"/>
    <property type="match status" value="1"/>
</dbReference>
<feature type="compositionally biased region" description="Polar residues" evidence="4">
    <location>
        <begin position="314"/>
        <end position="334"/>
    </location>
</feature>
<dbReference type="PROSITE" id="PS50005">
    <property type="entry name" value="TPR"/>
    <property type="match status" value="1"/>
</dbReference>
<keyword evidence="1" id="KW-0677">Repeat</keyword>
<dbReference type="AlphaFoldDB" id="F0STB4"/>
<keyword evidence="7" id="KW-1185">Reference proteome</keyword>
<name>F0STB4_RUBBR</name>
<dbReference type="SMART" id="SM00028">
    <property type="entry name" value="TPR"/>
    <property type="match status" value="4"/>
</dbReference>
<keyword evidence="2 3" id="KW-0802">TPR repeat</keyword>
<feature type="region of interest" description="Disordered" evidence="4">
    <location>
        <begin position="295"/>
        <end position="334"/>
    </location>
</feature>
<sequence>MMGHRWKMRTLVRGGLCLGLTCAMMGCSTSRSFSWNPFSKGGADAEVQALVASQQQNARQVTGGKESSLYPPAVMHGEPLPKTEKDLRNPMQLHLSYARLQEQLGHLTEARTSYQKVISREPKSAEAIIGLGRLDALAGRHAEAEQRFRHAVEVSNGSADSLYALGEYMASQERYTEAIVELQKAVRSSPKNLQYRYQLGLTMARGGQYDTALSVLSEVVTEAEANYNVGYIALKEGSNPQLAEQFLARSLELNPELKQSRYWLAQIKSGRGDVIPVSGQASAEGSRVVNAVAAYGPGQSDSGRVTTAGHEAQSGPSTLSPEQLEQWKNQSRPQ</sequence>
<dbReference type="eggNOG" id="COG0457">
    <property type="taxonomic scope" value="Bacteria"/>
</dbReference>
<proteinExistence type="predicted"/>
<evidence type="ECO:0000256" key="1">
    <source>
        <dbReference type="ARBA" id="ARBA00022737"/>
    </source>
</evidence>
<reference evidence="7" key="1">
    <citation type="submission" date="2011-02" db="EMBL/GenBank/DDBJ databases">
        <title>The complete genome of Planctomyces brasiliensis DSM 5305.</title>
        <authorList>
            <person name="Lucas S."/>
            <person name="Copeland A."/>
            <person name="Lapidus A."/>
            <person name="Bruce D."/>
            <person name="Goodwin L."/>
            <person name="Pitluck S."/>
            <person name="Kyrpides N."/>
            <person name="Mavromatis K."/>
            <person name="Pagani I."/>
            <person name="Ivanova N."/>
            <person name="Ovchinnikova G."/>
            <person name="Lu M."/>
            <person name="Detter J.C."/>
            <person name="Han C."/>
            <person name="Land M."/>
            <person name="Hauser L."/>
            <person name="Markowitz V."/>
            <person name="Cheng J.-F."/>
            <person name="Hugenholtz P."/>
            <person name="Woyke T."/>
            <person name="Wu D."/>
            <person name="Tindall B."/>
            <person name="Pomrenke H.G."/>
            <person name="Brambilla E."/>
            <person name="Klenk H.-P."/>
            <person name="Eisen J.A."/>
        </authorList>
    </citation>
    <scope>NUCLEOTIDE SEQUENCE [LARGE SCALE GENOMIC DNA]</scope>
    <source>
        <strain evidence="7">ATCC 49424 / DSM 5305 / JCM 21570 / NBRC 103401 / IFAM 1448</strain>
    </source>
</reference>
<dbReference type="STRING" id="756272.Plabr_2777"/>
<evidence type="ECO:0000313" key="6">
    <source>
        <dbReference type="EMBL" id="ADY60376.1"/>
    </source>
</evidence>
<dbReference type="KEGG" id="pbs:Plabr_2777"/>
<dbReference type="OrthoDB" id="267088at2"/>
<accession>F0STB4</accession>
<feature type="repeat" description="TPR" evidence="3">
    <location>
        <begin position="159"/>
        <end position="192"/>
    </location>
</feature>
<dbReference type="PANTHER" id="PTHR45586:SF1">
    <property type="entry name" value="LIPOPOLYSACCHARIDE ASSEMBLY PROTEIN B"/>
    <property type="match status" value="1"/>
</dbReference>
<dbReference type="InterPro" id="IPR019734">
    <property type="entry name" value="TPR_rpt"/>
</dbReference>
<feature type="chain" id="PRO_5003258840" description="Tetratricopeptide TPR_1 repeat-containing protein" evidence="5">
    <location>
        <begin position="26"/>
        <end position="334"/>
    </location>
</feature>
<dbReference type="InterPro" id="IPR051012">
    <property type="entry name" value="CellSynth/LPSAsmb/PSIAsmb"/>
</dbReference>
<dbReference type="SUPFAM" id="SSF48452">
    <property type="entry name" value="TPR-like"/>
    <property type="match status" value="1"/>
</dbReference>
<dbReference type="HOGENOM" id="CLU_831243_0_0_0"/>
<feature type="signal peptide" evidence="5">
    <location>
        <begin position="1"/>
        <end position="25"/>
    </location>
</feature>
<dbReference type="Proteomes" id="UP000006860">
    <property type="component" value="Chromosome"/>
</dbReference>
<dbReference type="PROSITE" id="PS51257">
    <property type="entry name" value="PROKAR_LIPOPROTEIN"/>
    <property type="match status" value="1"/>
</dbReference>
<evidence type="ECO:0000256" key="5">
    <source>
        <dbReference type="SAM" id="SignalP"/>
    </source>
</evidence>
<dbReference type="Pfam" id="PF13174">
    <property type="entry name" value="TPR_6"/>
    <property type="match status" value="1"/>
</dbReference>
<protein>
    <recommendedName>
        <fullName evidence="8">Tetratricopeptide TPR_1 repeat-containing protein</fullName>
    </recommendedName>
</protein>
<gene>
    <name evidence="6" type="ordered locus">Plabr_2777</name>
</gene>
<evidence type="ECO:0000256" key="4">
    <source>
        <dbReference type="SAM" id="MobiDB-lite"/>
    </source>
</evidence>
<dbReference type="Pfam" id="PF12895">
    <property type="entry name" value="ANAPC3"/>
    <property type="match status" value="1"/>
</dbReference>
<evidence type="ECO:0000313" key="7">
    <source>
        <dbReference type="Proteomes" id="UP000006860"/>
    </source>
</evidence>
<evidence type="ECO:0008006" key="8">
    <source>
        <dbReference type="Google" id="ProtNLM"/>
    </source>
</evidence>
<organism evidence="6 7">
    <name type="scientific">Rubinisphaera brasiliensis (strain ATCC 49424 / DSM 5305 / JCM 21570 / IAM 15109 / NBRC 103401 / IFAM 1448)</name>
    <name type="common">Planctomyces brasiliensis</name>
    <dbReference type="NCBI Taxonomy" id="756272"/>
    <lineage>
        <taxon>Bacteria</taxon>
        <taxon>Pseudomonadati</taxon>
        <taxon>Planctomycetota</taxon>
        <taxon>Planctomycetia</taxon>
        <taxon>Planctomycetales</taxon>
        <taxon>Planctomycetaceae</taxon>
        <taxon>Rubinisphaera</taxon>
    </lineage>
</organism>
<evidence type="ECO:0000256" key="3">
    <source>
        <dbReference type="PROSITE-ProRule" id="PRU00339"/>
    </source>
</evidence>
<keyword evidence="5" id="KW-0732">Signal</keyword>
<dbReference type="Gene3D" id="1.25.40.10">
    <property type="entry name" value="Tetratricopeptide repeat domain"/>
    <property type="match status" value="1"/>
</dbReference>
<dbReference type="EMBL" id="CP002546">
    <property type="protein sequence ID" value="ADY60376.1"/>
    <property type="molecule type" value="Genomic_DNA"/>
</dbReference>
<dbReference type="InterPro" id="IPR011990">
    <property type="entry name" value="TPR-like_helical_dom_sf"/>
</dbReference>